<evidence type="ECO:0000313" key="1">
    <source>
        <dbReference type="EMBL" id="KAJ9588641.1"/>
    </source>
</evidence>
<keyword evidence="2" id="KW-1185">Reference proteome</keyword>
<proteinExistence type="predicted"/>
<gene>
    <name evidence="1" type="ORF">L9F63_018054</name>
</gene>
<organism evidence="1 2">
    <name type="scientific">Diploptera punctata</name>
    <name type="common">Pacific beetle cockroach</name>
    <dbReference type="NCBI Taxonomy" id="6984"/>
    <lineage>
        <taxon>Eukaryota</taxon>
        <taxon>Metazoa</taxon>
        <taxon>Ecdysozoa</taxon>
        <taxon>Arthropoda</taxon>
        <taxon>Hexapoda</taxon>
        <taxon>Insecta</taxon>
        <taxon>Pterygota</taxon>
        <taxon>Neoptera</taxon>
        <taxon>Polyneoptera</taxon>
        <taxon>Dictyoptera</taxon>
        <taxon>Blattodea</taxon>
        <taxon>Blaberoidea</taxon>
        <taxon>Blaberidae</taxon>
        <taxon>Diplopterinae</taxon>
        <taxon>Diploptera</taxon>
    </lineage>
</organism>
<dbReference type="AlphaFoldDB" id="A0AAD8EFY2"/>
<feature type="non-terminal residue" evidence="1">
    <location>
        <position position="1"/>
    </location>
</feature>
<reference evidence="1" key="2">
    <citation type="submission" date="2023-05" db="EMBL/GenBank/DDBJ databases">
        <authorList>
            <person name="Fouks B."/>
        </authorList>
    </citation>
    <scope>NUCLEOTIDE SEQUENCE</scope>
    <source>
        <strain evidence="1">Stay&amp;Tobe</strain>
        <tissue evidence="1">Testes</tissue>
    </source>
</reference>
<dbReference type="Proteomes" id="UP001233999">
    <property type="component" value="Unassembled WGS sequence"/>
</dbReference>
<reference evidence="1" key="1">
    <citation type="journal article" date="2023" name="IScience">
        <title>Live-bearing cockroach genome reveals convergent evolutionary mechanisms linked to viviparity in insects and beyond.</title>
        <authorList>
            <person name="Fouks B."/>
            <person name="Harrison M.C."/>
            <person name="Mikhailova A.A."/>
            <person name="Marchal E."/>
            <person name="English S."/>
            <person name="Carruthers M."/>
            <person name="Jennings E.C."/>
            <person name="Chiamaka E.L."/>
            <person name="Frigard R.A."/>
            <person name="Pippel M."/>
            <person name="Attardo G.M."/>
            <person name="Benoit J.B."/>
            <person name="Bornberg-Bauer E."/>
            <person name="Tobe S.S."/>
        </authorList>
    </citation>
    <scope>NUCLEOTIDE SEQUENCE</scope>
    <source>
        <strain evidence="1">Stay&amp;Tobe</strain>
    </source>
</reference>
<name>A0AAD8EFY2_DIPPU</name>
<dbReference type="EMBL" id="JASPKZ010005321">
    <property type="protein sequence ID" value="KAJ9588641.1"/>
    <property type="molecule type" value="Genomic_DNA"/>
</dbReference>
<accession>A0AAD8EFY2</accession>
<comment type="caution">
    <text evidence="1">The sequence shown here is derived from an EMBL/GenBank/DDBJ whole genome shotgun (WGS) entry which is preliminary data.</text>
</comment>
<sequence length="50" mass="5547">PSGLITVSIQRLKGLPKDILPGDCIEYIRLLKNSLSHVGKFSRNKDLQPS</sequence>
<protein>
    <submittedName>
        <fullName evidence="1">Uncharacterized protein</fullName>
    </submittedName>
</protein>
<evidence type="ECO:0000313" key="2">
    <source>
        <dbReference type="Proteomes" id="UP001233999"/>
    </source>
</evidence>